<proteinExistence type="predicted"/>
<evidence type="ECO:0000313" key="3">
    <source>
        <dbReference type="Proteomes" id="UP001235133"/>
    </source>
</evidence>
<evidence type="ECO:0000259" key="1">
    <source>
        <dbReference type="PROSITE" id="PS50995"/>
    </source>
</evidence>
<dbReference type="InterPro" id="IPR036388">
    <property type="entry name" value="WH-like_DNA-bd_sf"/>
</dbReference>
<protein>
    <submittedName>
        <fullName evidence="2">MarR family transcriptional regulator</fullName>
    </submittedName>
</protein>
<organism evidence="2 3">
    <name type="scientific">Microbacterium psychrotolerans</name>
    <dbReference type="NCBI Taxonomy" id="3068321"/>
    <lineage>
        <taxon>Bacteria</taxon>
        <taxon>Bacillati</taxon>
        <taxon>Actinomycetota</taxon>
        <taxon>Actinomycetes</taxon>
        <taxon>Micrococcales</taxon>
        <taxon>Microbacteriaceae</taxon>
        <taxon>Microbacterium</taxon>
    </lineage>
</organism>
<feature type="domain" description="HTH marR-type" evidence="1">
    <location>
        <begin position="12"/>
        <end position="144"/>
    </location>
</feature>
<dbReference type="PROSITE" id="PS50995">
    <property type="entry name" value="HTH_MARR_2"/>
    <property type="match status" value="1"/>
</dbReference>
<dbReference type="InterPro" id="IPR036390">
    <property type="entry name" value="WH_DNA-bd_sf"/>
</dbReference>
<dbReference type="EMBL" id="JAVFWO010000004">
    <property type="protein sequence ID" value="MDQ7879013.1"/>
    <property type="molecule type" value="Genomic_DNA"/>
</dbReference>
<dbReference type="PRINTS" id="PR00598">
    <property type="entry name" value="HTHMARR"/>
</dbReference>
<dbReference type="Gene3D" id="1.10.10.10">
    <property type="entry name" value="Winged helix-like DNA-binding domain superfamily/Winged helix DNA-binding domain"/>
    <property type="match status" value="1"/>
</dbReference>
<keyword evidence="3" id="KW-1185">Reference proteome</keyword>
<evidence type="ECO:0000313" key="2">
    <source>
        <dbReference type="EMBL" id="MDQ7879013.1"/>
    </source>
</evidence>
<dbReference type="Proteomes" id="UP001235133">
    <property type="component" value="Unassembled WGS sequence"/>
</dbReference>
<dbReference type="PANTHER" id="PTHR33164:SF43">
    <property type="entry name" value="HTH-TYPE TRANSCRIPTIONAL REPRESSOR YETL"/>
    <property type="match status" value="1"/>
</dbReference>
<accession>A0ABU0Z345</accession>
<dbReference type="SMART" id="SM00347">
    <property type="entry name" value="HTH_MARR"/>
    <property type="match status" value="1"/>
</dbReference>
<dbReference type="SUPFAM" id="SSF46785">
    <property type="entry name" value="Winged helix' DNA-binding domain"/>
    <property type="match status" value="1"/>
</dbReference>
<name>A0ABU0Z345_9MICO</name>
<sequence>MSARSRNDDGPGEDLGALLSQLLGVVVEREAPILTAHGVTMWEYVILDRLAREDGLAQKELARRSRRDPTRLIGHLDVLSDRGLIAREVDGADRRRRTVRLTDAGRELVRSAGDDIRQMEAALLDGLAVDLRTSLAAVLSRTGAPSSLVDDGSD</sequence>
<comment type="caution">
    <text evidence="2">The sequence shown here is derived from an EMBL/GenBank/DDBJ whole genome shotgun (WGS) entry which is preliminary data.</text>
</comment>
<dbReference type="PANTHER" id="PTHR33164">
    <property type="entry name" value="TRANSCRIPTIONAL REGULATOR, MARR FAMILY"/>
    <property type="match status" value="1"/>
</dbReference>
<dbReference type="Pfam" id="PF12802">
    <property type="entry name" value="MarR_2"/>
    <property type="match status" value="1"/>
</dbReference>
<dbReference type="RefSeq" id="WP_308868620.1">
    <property type="nucleotide sequence ID" value="NZ_JAVFWO010000004.1"/>
</dbReference>
<gene>
    <name evidence="2" type="ORF">Q9R08_13565</name>
</gene>
<dbReference type="InterPro" id="IPR000835">
    <property type="entry name" value="HTH_MarR-typ"/>
</dbReference>
<reference evidence="2 3" key="1">
    <citation type="submission" date="2023-08" db="EMBL/GenBank/DDBJ databases">
        <title>Microbacterium psychrotolerans sp. nov., a psychrotolerant bacterium isolated from soil in Heilongjiang Province, China.</title>
        <authorList>
            <person name="An P."/>
            <person name="Zhao D."/>
            <person name="Xiang H."/>
        </authorList>
    </citation>
    <scope>NUCLEOTIDE SEQUENCE [LARGE SCALE GENOMIC DNA]</scope>
    <source>
        <strain evidence="2 3">QXD-8</strain>
    </source>
</reference>
<dbReference type="InterPro" id="IPR039422">
    <property type="entry name" value="MarR/SlyA-like"/>
</dbReference>